<dbReference type="PANTHER" id="PTHR42760">
    <property type="entry name" value="SHORT-CHAIN DEHYDROGENASES/REDUCTASES FAMILY MEMBER"/>
    <property type="match status" value="1"/>
</dbReference>
<dbReference type="OrthoDB" id="1669814at2759"/>
<comment type="similarity">
    <text evidence="1">Belongs to the short-chain dehydrogenases/reductases (SDR) family.</text>
</comment>
<keyword evidence="4" id="KW-1185">Reference proteome</keyword>
<dbReference type="InterPro" id="IPR002347">
    <property type="entry name" value="SDR_fam"/>
</dbReference>
<evidence type="ECO:0008006" key="5">
    <source>
        <dbReference type="Google" id="ProtNLM"/>
    </source>
</evidence>
<evidence type="ECO:0000313" key="4">
    <source>
        <dbReference type="Proteomes" id="UP001149165"/>
    </source>
</evidence>
<dbReference type="InterPro" id="IPR020904">
    <property type="entry name" value="Sc_DH/Rdtase_CS"/>
</dbReference>
<dbReference type="PANTHER" id="PTHR42760:SF45">
    <property type="entry name" value="SHORT CHAIN DEHYDROGENASE_REDUCTASE FAMILY PROTEIN, PUTATIVE (AFU_ORTHOLOGUE AFUA_3G09150)-RELATED"/>
    <property type="match status" value="1"/>
</dbReference>
<dbReference type="Proteomes" id="UP001149165">
    <property type="component" value="Unassembled WGS sequence"/>
</dbReference>
<dbReference type="GO" id="GO:0016616">
    <property type="term" value="F:oxidoreductase activity, acting on the CH-OH group of donors, NAD or NADP as acceptor"/>
    <property type="evidence" value="ECO:0007669"/>
    <property type="project" value="TreeGrafter"/>
</dbReference>
<dbReference type="AlphaFoldDB" id="A0A9W9FAF1"/>
<dbReference type="SUPFAM" id="SSF51735">
    <property type="entry name" value="NAD(P)-binding Rossmann-fold domains"/>
    <property type="match status" value="1"/>
</dbReference>
<dbReference type="PRINTS" id="PR00080">
    <property type="entry name" value="SDRFAMILY"/>
</dbReference>
<keyword evidence="2" id="KW-0521">NADP</keyword>
<dbReference type="GO" id="GO:0006633">
    <property type="term" value="P:fatty acid biosynthetic process"/>
    <property type="evidence" value="ECO:0007669"/>
    <property type="project" value="TreeGrafter"/>
</dbReference>
<comment type="caution">
    <text evidence="3">The sequence shown here is derived from an EMBL/GenBank/DDBJ whole genome shotgun (WGS) entry which is preliminary data.</text>
</comment>
<evidence type="ECO:0000256" key="2">
    <source>
        <dbReference type="ARBA" id="ARBA00022857"/>
    </source>
</evidence>
<reference evidence="3" key="1">
    <citation type="submission" date="2022-11" db="EMBL/GenBank/DDBJ databases">
        <authorList>
            <person name="Petersen C."/>
        </authorList>
    </citation>
    <scope>NUCLEOTIDE SEQUENCE</scope>
    <source>
        <strain evidence="3">IBT 30069</strain>
    </source>
</reference>
<dbReference type="Pfam" id="PF13561">
    <property type="entry name" value="adh_short_C2"/>
    <property type="match status" value="1"/>
</dbReference>
<gene>
    <name evidence="3" type="ORF">N7456_007333</name>
</gene>
<proteinExistence type="inferred from homology"/>
<dbReference type="PRINTS" id="PR00081">
    <property type="entry name" value="GDHRDH"/>
</dbReference>
<evidence type="ECO:0000256" key="1">
    <source>
        <dbReference type="ARBA" id="ARBA00006484"/>
    </source>
</evidence>
<sequence>MDTNPAYIVTGGFSGIGFAVVRKLLDMSATVHAIDQADSLPILDQPHSGKVHFYPNVDVSSREAVAQTFKSAIHKSPNIRGIANCAGVGAPDTMLPSDEDFNRVMAVNLGGTWNVGTEYLRYVLEGHMDTRSKTEKPSHNQVGSIVSIGSIGSYTGLPQAAPYCASKHAVLGLTRAWAKDFAKKGVRVNCVAPGPTDTPLVRAMAPESVASFVNQVPLARIAHPDEIAETMIFLLSDKASYITGQIIPVDGGLT</sequence>
<dbReference type="Gene3D" id="3.40.50.720">
    <property type="entry name" value="NAD(P)-binding Rossmann-like Domain"/>
    <property type="match status" value="1"/>
</dbReference>
<reference evidence="3" key="2">
    <citation type="journal article" date="2023" name="IMA Fungus">
        <title>Comparative genomic study of the Penicillium genus elucidates a diverse pangenome and 15 lateral gene transfer events.</title>
        <authorList>
            <person name="Petersen C."/>
            <person name="Sorensen T."/>
            <person name="Nielsen M.R."/>
            <person name="Sondergaard T.E."/>
            <person name="Sorensen J.L."/>
            <person name="Fitzpatrick D.A."/>
            <person name="Frisvad J.C."/>
            <person name="Nielsen K.L."/>
        </authorList>
    </citation>
    <scope>NUCLEOTIDE SEQUENCE</scope>
    <source>
        <strain evidence="3">IBT 30069</strain>
    </source>
</reference>
<dbReference type="EMBL" id="JAPQKH010000005">
    <property type="protein sequence ID" value="KAJ5096612.1"/>
    <property type="molecule type" value="Genomic_DNA"/>
</dbReference>
<evidence type="ECO:0000313" key="3">
    <source>
        <dbReference type="EMBL" id="KAJ5096612.1"/>
    </source>
</evidence>
<dbReference type="PROSITE" id="PS00061">
    <property type="entry name" value="ADH_SHORT"/>
    <property type="match status" value="1"/>
</dbReference>
<dbReference type="GO" id="GO:0048038">
    <property type="term" value="F:quinone binding"/>
    <property type="evidence" value="ECO:0007669"/>
    <property type="project" value="TreeGrafter"/>
</dbReference>
<dbReference type="FunFam" id="3.40.50.720:FF:000084">
    <property type="entry name" value="Short-chain dehydrogenase reductase"/>
    <property type="match status" value="1"/>
</dbReference>
<dbReference type="InterPro" id="IPR036291">
    <property type="entry name" value="NAD(P)-bd_dom_sf"/>
</dbReference>
<organism evidence="3 4">
    <name type="scientific">Penicillium angulare</name>
    <dbReference type="NCBI Taxonomy" id="116970"/>
    <lineage>
        <taxon>Eukaryota</taxon>
        <taxon>Fungi</taxon>
        <taxon>Dikarya</taxon>
        <taxon>Ascomycota</taxon>
        <taxon>Pezizomycotina</taxon>
        <taxon>Eurotiomycetes</taxon>
        <taxon>Eurotiomycetidae</taxon>
        <taxon>Eurotiales</taxon>
        <taxon>Aspergillaceae</taxon>
        <taxon>Penicillium</taxon>
    </lineage>
</organism>
<accession>A0A9W9FAF1</accession>
<protein>
    <recommendedName>
        <fullName evidence="5">Short-chain dehydrogenase/reductase SDR</fullName>
    </recommendedName>
</protein>
<dbReference type="CDD" id="cd05233">
    <property type="entry name" value="SDR_c"/>
    <property type="match status" value="1"/>
</dbReference>
<name>A0A9W9FAF1_9EURO</name>